<dbReference type="KEGG" id="hbh:E4T21_00510"/>
<dbReference type="InterPro" id="IPR016912">
    <property type="entry name" value="Phage_P2_GpU"/>
</dbReference>
<dbReference type="RefSeq" id="WP_149282547.1">
    <property type="nucleotide sequence ID" value="NZ_CP038437.2"/>
</dbReference>
<dbReference type="AlphaFoldDB" id="A0A5C1NAN4"/>
<keyword evidence="2" id="KW-1185">Reference proteome</keyword>
<evidence type="ECO:0000313" key="1">
    <source>
        <dbReference type="EMBL" id="QEM80204.1"/>
    </source>
</evidence>
<organism evidence="1 2">
    <name type="scientific">Halomonas binhaiensis</name>
    <dbReference type="NCBI Taxonomy" id="2562282"/>
    <lineage>
        <taxon>Bacteria</taxon>
        <taxon>Pseudomonadati</taxon>
        <taxon>Pseudomonadota</taxon>
        <taxon>Gammaproteobacteria</taxon>
        <taxon>Oceanospirillales</taxon>
        <taxon>Halomonadaceae</taxon>
        <taxon>Halomonas</taxon>
    </lineage>
</organism>
<evidence type="ECO:0000313" key="2">
    <source>
        <dbReference type="Proteomes" id="UP000324285"/>
    </source>
</evidence>
<protein>
    <submittedName>
        <fullName evidence="1">Phage tail protein</fullName>
    </submittedName>
</protein>
<dbReference type="OrthoDB" id="1550902at2"/>
<name>A0A5C1NAN4_9GAMM</name>
<proteinExistence type="predicted"/>
<accession>A0A5C1NAN4</accession>
<dbReference type="PIRSF" id="PIRSF029208">
    <property type="entry name" value="Phage_tail_GPU"/>
    <property type="match status" value="1"/>
</dbReference>
<sequence length="147" mass="16324">MMMAYGLFVFGLSTASYRELQRRTSWRHAPQSRIGRRPARQFLGPADDTITLTGTLLPHFTGGQQNLDYLREMASQGAAWPLIEGNGSYYGLFIIESMNESKSHHMRDGSAQKIEFDLTLQRIDEDSGDAISRLGNVTARALTGALA</sequence>
<dbReference type="InterPro" id="IPR009734">
    <property type="entry name" value="Myoviridae_GpU"/>
</dbReference>
<reference evidence="1" key="1">
    <citation type="submission" date="2021-02" db="EMBL/GenBank/DDBJ databases">
        <title>Strain Y2R2, a novel species of the genus Halomonas.</title>
        <authorList>
            <person name="Huang H."/>
        </authorList>
    </citation>
    <scope>NUCLEOTIDE SEQUENCE</scope>
    <source>
        <strain evidence="1">Y2R2</strain>
    </source>
</reference>
<dbReference type="Pfam" id="PF06995">
    <property type="entry name" value="Phage_P2_GpU"/>
    <property type="match status" value="1"/>
</dbReference>
<dbReference type="Proteomes" id="UP000324285">
    <property type="component" value="Chromosome"/>
</dbReference>
<dbReference type="EMBL" id="CP038437">
    <property type="protein sequence ID" value="QEM80204.1"/>
    <property type="molecule type" value="Genomic_DNA"/>
</dbReference>
<gene>
    <name evidence="1" type="ORF">E4T21_00510</name>
</gene>